<sequence>MEFYLTSKSLKRIKDSGIDNNFKIKIFEDSIKCSTFVALYLSSEISKQYRNDPTTNEFIIQFPESSAFYSSHEELKSMIQRTSFINKFDQFLCGEPILISDEKTINSEPNASAQSQKGSTDERDTAKLIFEIGRILGNKEMIEIGLKILVQPGIKKEQTTGDSIEMLLKLHELGIEDIPENLFDLIASNLYKIITSPNRQEEGNVKQNFLKKMSRSDLEEIFSSKELQIDSEDTLFEYITSLGSEFFYLYDYVEIQFLSVENVERLIFNIDNYEVPLHNLLWSSICRRLLFDVSKINEKRNPRCIVRPPANCETEGIVKHLQKSSNDNVYESKTIDVIVSGIDAGEIKNLFDHSTVTMLRAGPKDLKNSYIIVDFKDKKVNISKYYLSVPSQKTGMYNHRPKSWRIEGSNDKENWEKIDERLDSSSLNNYGASNTFDVTERKNNFYRYIRIFEITSQDNAHLILLSEIEFYGLIQDKQ</sequence>
<organism evidence="2 3">
    <name type="scientific">Tritrichomonas musculus</name>
    <dbReference type="NCBI Taxonomy" id="1915356"/>
    <lineage>
        <taxon>Eukaryota</taxon>
        <taxon>Metamonada</taxon>
        <taxon>Parabasalia</taxon>
        <taxon>Tritrichomonadida</taxon>
        <taxon>Tritrichomonadidae</taxon>
        <taxon>Tritrichomonas</taxon>
    </lineage>
</organism>
<dbReference type="Gene3D" id="2.60.120.260">
    <property type="entry name" value="Galactose-binding domain-like"/>
    <property type="match status" value="1"/>
</dbReference>
<dbReference type="SUPFAM" id="SSF49785">
    <property type="entry name" value="Galactose-binding domain-like"/>
    <property type="match status" value="1"/>
</dbReference>
<dbReference type="EMBL" id="JAPFFF010000012">
    <property type="protein sequence ID" value="KAK8875950.1"/>
    <property type="molecule type" value="Genomic_DNA"/>
</dbReference>
<keyword evidence="3" id="KW-1185">Reference proteome</keyword>
<gene>
    <name evidence="2" type="ORF">M9Y10_006128</name>
</gene>
<evidence type="ECO:0000313" key="2">
    <source>
        <dbReference type="EMBL" id="KAK8875950.1"/>
    </source>
</evidence>
<reference evidence="2 3" key="1">
    <citation type="submission" date="2024-04" db="EMBL/GenBank/DDBJ databases">
        <title>Tritrichomonas musculus Genome.</title>
        <authorList>
            <person name="Alves-Ferreira E."/>
            <person name="Grigg M."/>
            <person name="Lorenzi H."/>
            <person name="Galac M."/>
        </authorList>
    </citation>
    <scope>NUCLEOTIDE SEQUENCE [LARGE SCALE GENOMIC DNA]</scope>
    <source>
        <strain evidence="2 3">EAF2021</strain>
    </source>
</reference>
<evidence type="ECO:0000259" key="1">
    <source>
        <dbReference type="Pfam" id="PF00754"/>
    </source>
</evidence>
<accession>A0ABR2JG38</accession>
<dbReference type="Pfam" id="PF00754">
    <property type="entry name" value="F5_F8_type_C"/>
    <property type="match status" value="1"/>
</dbReference>
<dbReference type="Proteomes" id="UP001470230">
    <property type="component" value="Unassembled WGS sequence"/>
</dbReference>
<comment type="caution">
    <text evidence="2">The sequence shown here is derived from an EMBL/GenBank/DDBJ whole genome shotgun (WGS) entry which is preliminary data.</text>
</comment>
<evidence type="ECO:0000313" key="3">
    <source>
        <dbReference type="Proteomes" id="UP001470230"/>
    </source>
</evidence>
<feature type="domain" description="F5/8 type C" evidence="1">
    <location>
        <begin position="349"/>
        <end position="463"/>
    </location>
</feature>
<name>A0ABR2JG38_9EUKA</name>
<proteinExistence type="predicted"/>
<dbReference type="InterPro" id="IPR008979">
    <property type="entry name" value="Galactose-bd-like_sf"/>
</dbReference>
<dbReference type="InterPro" id="IPR000421">
    <property type="entry name" value="FA58C"/>
</dbReference>
<protein>
    <recommendedName>
        <fullName evidence="1">F5/8 type C domain-containing protein</fullName>
    </recommendedName>
</protein>